<dbReference type="OrthoDB" id="693505at2759"/>
<dbReference type="Gramene" id="AET6Gv20984100.1">
    <property type="protein sequence ID" value="AET6Gv20984100.1"/>
    <property type="gene ID" value="AET6Gv20984100"/>
</dbReference>
<dbReference type="EnsemblPlants" id="AET6Gv20984100.1">
    <property type="protein sequence ID" value="AET6Gv20984100.1"/>
    <property type="gene ID" value="AET6Gv20984100"/>
</dbReference>
<protein>
    <submittedName>
        <fullName evidence="1">Uncharacterized protein</fullName>
    </submittedName>
</protein>
<organism evidence="1 2">
    <name type="scientific">Aegilops tauschii subsp. strangulata</name>
    <name type="common">Goatgrass</name>
    <dbReference type="NCBI Taxonomy" id="200361"/>
    <lineage>
        <taxon>Eukaryota</taxon>
        <taxon>Viridiplantae</taxon>
        <taxon>Streptophyta</taxon>
        <taxon>Embryophyta</taxon>
        <taxon>Tracheophyta</taxon>
        <taxon>Spermatophyta</taxon>
        <taxon>Magnoliopsida</taxon>
        <taxon>Liliopsida</taxon>
        <taxon>Poales</taxon>
        <taxon>Poaceae</taxon>
        <taxon>BOP clade</taxon>
        <taxon>Pooideae</taxon>
        <taxon>Triticodae</taxon>
        <taxon>Triticeae</taxon>
        <taxon>Triticinae</taxon>
        <taxon>Aegilops</taxon>
    </lineage>
</organism>
<accession>A0A453Q5P8</accession>
<reference evidence="1" key="4">
    <citation type="submission" date="2019-03" db="UniProtKB">
        <authorList>
            <consortium name="EnsemblPlants"/>
        </authorList>
    </citation>
    <scope>IDENTIFICATION</scope>
</reference>
<reference evidence="1" key="5">
    <citation type="journal article" date="2021" name="G3 (Bethesda)">
        <title>Aegilops tauschii genome assembly Aet v5.0 features greater sequence contiguity and improved annotation.</title>
        <authorList>
            <person name="Wang L."/>
            <person name="Zhu T."/>
            <person name="Rodriguez J.C."/>
            <person name="Deal K.R."/>
            <person name="Dubcovsky J."/>
            <person name="McGuire P.E."/>
            <person name="Lux T."/>
            <person name="Spannagl M."/>
            <person name="Mayer K.F.X."/>
            <person name="Baldrich P."/>
            <person name="Meyers B.C."/>
            <person name="Huo N."/>
            <person name="Gu Y.Q."/>
            <person name="Zhou H."/>
            <person name="Devos K.M."/>
            <person name="Bennetzen J.L."/>
            <person name="Unver T."/>
            <person name="Budak H."/>
            <person name="Gulick P.J."/>
            <person name="Galiba G."/>
            <person name="Kalapos B."/>
            <person name="Nelson D.R."/>
            <person name="Li P."/>
            <person name="You F.M."/>
            <person name="Luo M.C."/>
            <person name="Dvorak J."/>
        </authorList>
    </citation>
    <scope>NUCLEOTIDE SEQUENCE [LARGE SCALE GENOMIC DNA]</scope>
    <source>
        <strain evidence="1">cv. AL8/78</strain>
    </source>
</reference>
<evidence type="ECO:0000313" key="2">
    <source>
        <dbReference type="Proteomes" id="UP000015105"/>
    </source>
</evidence>
<reference evidence="1" key="3">
    <citation type="journal article" date="2017" name="Nature">
        <title>Genome sequence of the progenitor of the wheat D genome Aegilops tauschii.</title>
        <authorList>
            <person name="Luo M.C."/>
            <person name="Gu Y.Q."/>
            <person name="Puiu D."/>
            <person name="Wang H."/>
            <person name="Twardziok S.O."/>
            <person name="Deal K.R."/>
            <person name="Huo N."/>
            <person name="Zhu T."/>
            <person name="Wang L."/>
            <person name="Wang Y."/>
            <person name="McGuire P.E."/>
            <person name="Liu S."/>
            <person name="Long H."/>
            <person name="Ramasamy R.K."/>
            <person name="Rodriguez J.C."/>
            <person name="Van S.L."/>
            <person name="Yuan L."/>
            <person name="Wang Z."/>
            <person name="Xia Z."/>
            <person name="Xiao L."/>
            <person name="Anderson O.D."/>
            <person name="Ouyang S."/>
            <person name="Liang Y."/>
            <person name="Zimin A.V."/>
            <person name="Pertea G."/>
            <person name="Qi P."/>
            <person name="Bennetzen J.L."/>
            <person name="Dai X."/>
            <person name="Dawson M.W."/>
            <person name="Muller H.G."/>
            <person name="Kugler K."/>
            <person name="Rivarola-Duarte L."/>
            <person name="Spannagl M."/>
            <person name="Mayer K.F.X."/>
            <person name="Lu F.H."/>
            <person name="Bevan M.W."/>
            <person name="Leroy P."/>
            <person name="Li P."/>
            <person name="You F.M."/>
            <person name="Sun Q."/>
            <person name="Liu Z."/>
            <person name="Lyons E."/>
            <person name="Wicker T."/>
            <person name="Salzberg S.L."/>
            <person name="Devos K.M."/>
            <person name="Dvorak J."/>
        </authorList>
    </citation>
    <scope>NUCLEOTIDE SEQUENCE [LARGE SCALE GENOMIC DNA]</scope>
    <source>
        <strain evidence="1">cv. AL8/78</strain>
    </source>
</reference>
<dbReference type="Proteomes" id="UP000015105">
    <property type="component" value="Chromosome 6D"/>
</dbReference>
<keyword evidence="2" id="KW-1185">Reference proteome</keyword>
<dbReference type="PANTHER" id="PTHR32153">
    <property type="entry name" value="OJ000223_09.16 PROTEIN"/>
    <property type="match status" value="1"/>
</dbReference>
<reference evidence="2" key="1">
    <citation type="journal article" date="2014" name="Science">
        <title>Ancient hybridizations among the ancestral genomes of bread wheat.</title>
        <authorList>
            <consortium name="International Wheat Genome Sequencing Consortium,"/>
            <person name="Marcussen T."/>
            <person name="Sandve S.R."/>
            <person name="Heier L."/>
            <person name="Spannagl M."/>
            <person name="Pfeifer M."/>
            <person name="Jakobsen K.S."/>
            <person name="Wulff B.B."/>
            <person name="Steuernagel B."/>
            <person name="Mayer K.F."/>
            <person name="Olsen O.A."/>
        </authorList>
    </citation>
    <scope>NUCLEOTIDE SEQUENCE [LARGE SCALE GENOMIC DNA]</scope>
    <source>
        <strain evidence="2">cv. AL8/78</strain>
    </source>
</reference>
<reference evidence="2" key="2">
    <citation type="journal article" date="2017" name="Nat. Plants">
        <title>The Aegilops tauschii genome reveals multiple impacts of transposons.</title>
        <authorList>
            <person name="Zhao G."/>
            <person name="Zou C."/>
            <person name="Li K."/>
            <person name="Wang K."/>
            <person name="Li T."/>
            <person name="Gao L."/>
            <person name="Zhang X."/>
            <person name="Wang H."/>
            <person name="Yang Z."/>
            <person name="Liu X."/>
            <person name="Jiang W."/>
            <person name="Mao L."/>
            <person name="Kong X."/>
            <person name="Jiao Y."/>
            <person name="Jia J."/>
        </authorList>
    </citation>
    <scope>NUCLEOTIDE SEQUENCE [LARGE SCALE GENOMIC DNA]</scope>
    <source>
        <strain evidence="2">cv. AL8/78</strain>
    </source>
</reference>
<proteinExistence type="predicted"/>
<dbReference type="AlphaFoldDB" id="A0A453Q5P8"/>
<name>A0A453Q5P8_AEGTS</name>
<dbReference type="STRING" id="200361.A0A453Q5P8"/>
<sequence length="140" mass="16000">MPPCLERSGACWKAGLQVYAPLTSCVCNSSWPMELSVLEKVWDHRCEMIVDGEQRRRYGFSEDKKDAHVLSTAPASDFKHRNLSVLRVFGFQCEDKIVNCVESVMKASAALEDVYMYEKPVCEYCKHTARKDWAWGSARV</sequence>
<dbReference type="InterPro" id="IPR044997">
    <property type="entry name" value="F-box_plant"/>
</dbReference>
<evidence type="ECO:0000313" key="1">
    <source>
        <dbReference type="EnsemblPlants" id="AET6Gv20984100.1"/>
    </source>
</evidence>